<dbReference type="EMBL" id="JANBUJ010000283">
    <property type="protein sequence ID" value="KAJ2773021.1"/>
    <property type="molecule type" value="Genomic_DNA"/>
</dbReference>
<evidence type="ECO:0000313" key="1">
    <source>
        <dbReference type="EMBL" id="KAJ2773021.1"/>
    </source>
</evidence>
<gene>
    <name evidence="1" type="ORF">IWQ57_001502</name>
</gene>
<evidence type="ECO:0000313" key="2">
    <source>
        <dbReference type="Proteomes" id="UP001140234"/>
    </source>
</evidence>
<proteinExistence type="predicted"/>
<sequence length="337" mass="36088">MLWHFYVHTDQFHKAALVQRGLATSRDFAIGLAQRIEYLSLAISNIKIALDAARSGPQQPPPPQQQQQQQAPGGAAAAAAGPRSAADDGGDALTALRETEDQLEVAQVQLEIQQQVQAQGHAEVAGELDRLFTISELYERFAGPLQLWEAMLLIFRVANYDDPPLVLEVWTTILRSALDDAERTGLMAVASTVAALGPRLYPSPAFPLPQLAELLAGLARERPQQYMPGFVTNALVQAGVPYGAVFRALNAMVAGRGGGSGAADDMLVREVAALATAWVDAHGHQDVPDPSAAAPDALPVMEVDTALSQYIITSSLATNIALKNELQHAQGRLRKIL</sequence>
<comment type="caution">
    <text evidence="1">The sequence shown here is derived from an EMBL/GenBank/DDBJ whole genome shotgun (WGS) entry which is preliminary data.</text>
</comment>
<dbReference type="Proteomes" id="UP001140234">
    <property type="component" value="Unassembled WGS sequence"/>
</dbReference>
<keyword evidence="2" id="KW-1185">Reference proteome</keyword>
<reference evidence="1" key="1">
    <citation type="submission" date="2022-07" db="EMBL/GenBank/DDBJ databases">
        <title>Phylogenomic reconstructions and comparative analyses of Kickxellomycotina fungi.</title>
        <authorList>
            <person name="Reynolds N.K."/>
            <person name="Stajich J.E."/>
            <person name="Barry K."/>
            <person name="Grigoriev I.V."/>
            <person name="Crous P."/>
            <person name="Smith M.E."/>
        </authorList>
    </citation>
    <scope>NUCLEOTIDE SEQUENCE</scope>
    <source>
        <strain evidence="1">CBS 109366</strain>
    </source>
</reference>
<protein>
    <submittedName>
        <fullName evidence="1">Uncharacterized protein</fullName>
    </submittedName>
</protein>
<accession>A0ACC1K491</accession>
<organism evidence="1 2">
    <name type="scientific">Coemansia nantahalensis</name>
    <dbReference type="NCBI Taxonomy" id="2789366"/>
    <lineage>
        <taxon>Eukaryota</taxon>
        <taxon>Fungi</taxon>
        <taxon>Fungi incertae sedis</taxon>
        <taxon>Zoopagomycota</taxon>
        <taxon>Kickxellomycotina</taxon>
        <taxon>Kickxellomycetes</taxon>
        <taxon>Kickxellales</taxon>
        <taxon>Kickxellaceae</taxon>
        <taxon>Coemansia</taxon>
    </lineage>
</organism>
<name>A0ACC1K491_9FUNG</name>